<evidence type="ECO:0000313" key="1">
    <source>
        <dbReference type="EMBL" id="ADL18696.1"/>
    </source>
</evidence>
<dbReference type="OrthoDB" id="45678at2157"/>
<evidence type="ECO:0000313" key="2">
    <source>
        <dbReference type="Proteomes" id="UP000000346"/>
    </source>
</evidence>
<dbReference type="InParanoid" id="D9Q058"/>
<protein>
    <submittedName>
        <fullName evidence="1">Uncharacterized protein</fullName>
    </submittedName>
</protein>
<dbReference type="KEGG" id="asc:ASAC_0289"/>
<dbReference type="EMBL" id="CP001742">
    <property type="protein sequence ID" value="ADL18696.1"/>
    <property type="molecule type" value="Genomic_DNA"/>
</dbReference>
<dbReference type="GeneID" id="9498512"/>
<dbReference type="HOGENOM" id="CLU_2645681_0_0_2"/>
<reference evidence="1 2" key="1">
    <citation type="journal article" date="2010" name="Appl. Environ. Microbiol.">
        <title>The genome sequence of the crenarchaeon Acidilobus saccharovorans supports a new order, Acidilobales, and suggests an important ecological role in terrestrial acidic hot springs.</title>
        <authorList>
            <person name="Mardanov A.V."/>
            <person name="Svetlitchnyi V.A."/>
            <person name="Beletsky A.V."/>
            <person name="Prokofeva M.I."/>
            <person name="Bonch-Osmolovskaya E.A."/>
            <person name="Ravin N.V."/>
            <person name="Skryabin K.G."/>
        </authorList>
    </citation>
    <scope>NUCLEOTIDE SEQUENCE [LARGE SCALE GENOMIC DNA]</scope>
    <source>
        <strain evidence="2">DSM 16705 / JCM 18335 / VKM B-2471 / 345-15</strain>
    </source>
</reference>
<accession>D9Q058</accession>
<dbReference type="STRING" id="666510.ASAC_0289"/>
<dbReference type="AlphaFoldDB" id="D9Q058"/>
<gene>
    <name evidence="1" type="ordered locus">ASAC_0289</name>
</gene>
<sequence length="87" mass="9767">MASGEQLPKKVFYINIYQLNYKPSSGCEFFESYEVGGSYIAYCKVLESYITRSNVHKCETLFKDCPFRKVGVKASLSQDNEASAATS</sequence>
<dbReference type="Proteomes" id="UP000000346">
    <property type="component" value="Chromosome"/>
</dbReference>
<proteinExistence type="predicted"/>
<name>D9Q058_ACIS3</name>
<organism evidence="1 2">
    <name type="scientific">Acidilobus saccharovorans (strain DSM 16705 / JCM 18335 / VKM B-2471 / 345-15)</name>
    <dbReference type="NCBI Taxonomy" id="666510"/>
    <lineage>
        <taxon>Archaea</taxon>
        <taxon>Thermoproteota</taxon>
        <taxon>Thermoprotei</taxon>
        <taxon>Acidilobales</taxon>
        <taxon>Acidilobaceae</taxon>
        <taxon>Acidilobus</taxon>
    </lineage>
</organism>
<keyword evidence="2" id="KW-1185">Reference proteome</keyword>
<dbReference type="eggNOG" id="arCOG06043">
    <property type="taxonomic scope" value="Archaea"/>
</dbReference>
<dbReference type="RefSeq" id="WP_013266208.1">
    <property type="nucleotide sequence ID" value="NC_014374.1"/>
</dbReference>